<keyword evidence="4" id="KW-1185">Reference proteome</keyword>
<dbReference type="AlphaFoldDB" id="A0A3D8TTW0"/>
<dbReference type="PANTHER" id="PTHR13947:SF37">
    <property type="entry name" value="LD18367P"/>
    <property type="match status" value="1"/>
</dbReference>
<organism evidence="3 4">
    <name type="scientific">Listeria kieliensis</name>
    <dbReference type="NCBI Taxonomy" id="1621700"/>
    <lineage>
        <taxon>Bacteria</taxon>
        <taxon>Bacillati</taxon>
        <taxon>Bacillota</taxon>
        <taxon>Bacilli</taxon>
        <taxon>Bacillales</taxon>
        <taxon>Listeriaceae</taxon>
        <taxon>Listeria</taxon>
    </lineage>
</organism>
<keyword evidence="1 3" id="KW-0808">Transferase</keyword>
<dbReference type="InterPro" id="IPR050769">
    <property type="entry name" value="NAT_camello-type"/>
</dbReference>
<feature type="domain" description="N-acetyltransferase" evidence="2">
    <location>
        <begin position="1"/>
        <end position="151"/>
    </location>
</feature>
<dbReference type="Pfam" id="PF00583">
    <property type="entry name" value="Acetyltransf_1"/>
    <property type="match status" value="1"/>
</dbReference>
<name>A0A3D8TTW0_9LIST</name>
<protein>
    <submittedName>
        <fullName evidence="3">Acetyltransferase</fullName>
    </submittedName>
</protein>
<dbReference type="Proteomes" id="UP000257055">
    <property type="component" value="Unassembled WGS sequence"/>
</dbReference>
<dbReference type="InterPro" id="IPR016181">
    <property type="entry name" value="Acyl_CoA_acyltransferase"/>
</dbReference>
<dbReference type="GO" id="GO:0008080">
    <property type="term" value="F:N-acetyltransferase activity"/>
    <property type="evidence" value="ECO:0007669"/>
    <property type="project" value="InterPro"/>
</dbReference>
<reference evidence="4" key="1">
    <citation type="submission" date="2015-04" db="EMBL/GenBank/DDBJ databases">
        <authorList>
            <person name="Schardt J."/>
            <person name="Mueller-Herbst S."/>
            <person name="Scherer S."/>
            <person name="Huptas C."/>
        </authorList>
    </citation>
    <scope>NUCLEOTIDE SEQUENCE [LARGE SCALE GENOMIC DNA]</scope>
    <source>
        <strain evidence="4">Kiel-L1</strain>
    </source>
</reference>
<dbReference type="PROSITE" id="PS51186">
    <property type="entry name" value="GNAT"/>
    <property type="match status" value="1"/>
</dbReference>
<evidence type="ECO:0000256" key="1">
    <source>
        <dbReference type="ARBA" id="ARBA00022679"/>
    </source>
</evidence>
<accession>A0A3D8TTW0</accession>
<evidence type="ECO:0000259" key="2">
    <source>
        <dbReference type="PROSITE" id="PS51186"/>
    </source>
</evidence>
<dbReference type="EMBL" id="LARY01000001">
    <property type="protein sequence ID" value="RDX02239.1"/>
    <property type="molecule type" value="Genomic_DNA"/>
</dbReference>
<dbReference type="InterPro" id="IPR000182">
    <property type="entry name" value="GNAT_dom"/>
</dbReference>
<evidence type="ECO:0000313" key="3">
    <source>
        <dbReference type="EMBL" id="RDX02239.1"/>
    </source>
</evidence>
<dbReference type="SUPFAM" id="SSF55729">
    <property type="entry name" value="Acyl-CoA N-acyltransferases (Nat)"/>
    <property type="match status" value="1"/>
</dbReference>
<dbReference type="RefSeq" id="WP_115751913.1">
    <property type="nucleotide sequence ID" value="NZ_LARY01000001.1"/>
</dbReference>
<proteinExistence type="predicted"/>
<dbReference type="Gene3D" id="3.40.630.30">
    <property type="match status" value="1"/>
</dbReference>
<dbReference type="CDD" id="cd04301">
    <property type="entry name" value="NAT_SF"/>
    <property type="match status" value="1"/>
</dbReference>
<gene>
    <name evidence="3" type="ORF">UR08_01545</name>
</gene>
<sequence>MEILELKKDFPLDLLLDADPNQEYVEDYLERGQVFGLFDQETPAHLIGVYVLLKTRPGTMELVNLAVREAFRGQGYGRMLTQDALTRAKEAGMRTLEVGTANSSLGPLALYLKCGFRMTHLDLDFFRRHYPDPIFENGVECRDMVRLMQDL</sequence>
<evidence type="ECO:0000313" key="4">
    <source>
        <dbReference type="Proteomes" id="UP000257055"/>
    </source>
</evidence>
<dbReference type="PANTHER" id="PTHR13947">
    <property type="entry name" value="GNAT FAMILY N-ACETYLTRANSFERASE"/>
    <property type="match status" value="1"/>
</dbReference>
<comment type="caution">
    <text evidence="3">The sequence shown here is derived from an EMBL/GenBank/DDBJ whole genome shotgun (WGS) entry which is preliminary data.</text>
</comment>